<reference evidence="9 10" key="1">
    <citation type="journal article" date="2019" name="Nat. Plants">
        <title>Stout camphor tree genome fills gaps in understanding of flowering plant genome evolution.</title>
        <authorList>
            <person name="Chaw S.M."/>
            <person name="Liu Y.C."/>
            <person name="Wu Y.W."/>
            <person name="Wang H.Y."/>
            <person name="Lin C.I."/>
            <person name="Wu C.S."/>
            <person name="Ke H.M."/>
            <person name="Chang L.Y."/>
            <person name="Hsu C.Y."/>
            <person name="Yang H.T."/>
            <person name="Sudianto E."/>
            <person name="Hsu M.H."/>
            <person name="Wu K.P."/>
            <person name="Wang L.N."/>
            <person name="Leebens-Mack J.H."/>
            <person name="Tsai I.J."/>
        </authorList>
    </citation>
    <scope>NUCLEOTIDE SEQUENCE [LARGE SCALE GENOMIC DNA]</scope>
    <source>
        <strain evidence="10">cv. Chaw 1501</strain>
        <tissue evidence="9">Young leaves</tissue>
    </source>
</reference>
<evidence type="ECO:0000259" key="8">
    <source>
        <dbReference type="Pfam" id="PF12076"/>
    </source>
</evidence>
<gene>
    <name evidence="9" type="ORF">CKAN_00295900</name>
</gene>
<dbReference type="Pfam" id="PF04116">
    <property type="entry name" value="FA_hydroxylase"/>
    <property type="match status" value="1"/>
</dbReference>
<accession>A0A3S3PX94</accession>
<dbReference type="GO" id="GO:0008610">
    <property type="term" value="P:lipid biosynthetic process"/>
    <property type="evidence" value="ECO:0007669"/>
    <property type="project" value="InterPro"/>
</dbReference>
<name>A0A3S3PX94_9MAGN</name>
<evidence type="ECO:0000256" key="5">
    <source>
        <dbReference type="ARBA" id="ARBA00023136"/>
    </source>
</evidence>
<evidence type="ECO:0000256" key="2">
    <source>
        <dbReference type="ARBA" id="ARBA00009324"/>
    </source>
</evidence>
<dbReference type="GO" id="GO:0005506">
    <property type="term" value="F:iron ion binding"/>
    <property type="evidence" value="ECO:0007669"/>
    <property type="project" value="InterPro"/>
</dbReference>
<evidence type="ECO:0000256" key="1">
    <source>
        <dbReference type="ARBA" id="ARBA00004141"/>
    </source>
</evidence>
<evidence type="ECO:0000256" key="4">
    <source>
        <dbReference type="ARBA" id="ARBA00022989"/>
    </source>
</evidence>
<dbReference type="EMBL" id="QPKB01000001">
    <property type="protein sequence ID" value="RWR74623.1"/>
    <property type="molecule type" value="Genomic_DNA"/>
</dbReference>
<dbReference type="AlphaFoldDB" id="A0A3S3PX94"/>
<feature type="transmembrane region" description="Helical" evidence="6">
    <location>
        <begin position="183"/>
        <end position="202"/>
    </location>
</feature>
<protein>
    <submittedName>
        <fullName evidence="9">Protein ECERIFERUM 1-like protein</fullName>
    </submittedName>
</protein>
<comment type="caution">
    <text evidence="9">The sequence shown here is derived from an EMBL/GenBank/DDBJ whole genome shotgun (WGS) entry which is preliminary data.</text>
</comment>
<evidence type="ECO:0000256" key="3">
    <source>
        <dbReference type="ARBA" id="ARBA00022692"/>
    </source>
</evidence>
<dbReference type="InterPro" id="IPR006694">
    <property type="entry name" value="Fatty_acid_hydroxylase"/>
</dbReference>
<dbReference type="InterPro" id="IPR050307">
    <property type="entry name" value="Sterol_Desaturase_Related"/>
</dbReference>
<keyword evidence="4 6" id="KW-1133">Transmembrane helix</keyword>
<feature type="transmembrane region" description="Helical" evidence="6">
    <location>
        <begin position="284"/>
        <end position="309"/>
    </location>
</feature>
<keyword evidence="5 6" id="KW-0472">Membrane</keyword>
<dbReference type="OrthoDB" id="408954at2759"/>
<sequence>MASKPGLFSEWPWKKLGNFKYVILAPWVAHSLYAFVTDGEKDMMLIFPILLWRWLHSQIWISFARFQTARTKHLIVSKGIDFEQVDRERNWDDQIILSGISMYVLKMLLDAAKNIPLWRTDGAVLTVLLHMAVVHPFAEMVVYFILFSIPMLTATFTGTASVIVFLGYFTYIDFMNNLGHCNFELVPKWLFTIFPFLKYFMYTPTFHSLHHTQFRTNYSLFMPIYDYVYGTMDKSSDTLYETMLKGKIERPQVVHLTHPTTLQSIYHLRLGFADVASKPFASKWYLWMLLPLTCGSMFVTWIYGSTFTLERNKLDKLKMQTWAIPRYNFQYLLSWQRTSINNLIGKAILKAEEEGVKGEALNRNGELFLLKHPKLNIRIVNGSSLAVAIVLNSIPQGTKQVFLRGNLSKRAFSIALGLCQRGIQMGMLCLAGLDSRDGLREEEQKKAPKGSCFIPFSQFPVKKIRKDCTYFTTPAITGFQGE</sequence>
<dbReference type="InterPro" id="IPR021940">
    <property type="entry name" value="CER1-like_C"/>
</dbReference>
<organism evidence="9 10">
    <name type="scientific">Cinnamomum micranthum f. kanehirae</name>
    <dbReference type="NCBI Taxonomy" id="337451"/>
    <lineage>
        <taxon>Eukaryota</taxon>
        <taxon>Viridiplantae</taxon>
        <taxon>Streptophyta</taxon>
        <taxon>Embryophyta</taxon>
        <taxon>Tracheophyta</taxon>
        <taxon>Spermatophyta</taxon>
        <taxon>Magnoliopsida</taxon>
        <taxon>Magnoliidae</taxon>
        <taxon>Laurales</taxon>
        <taxon>Lauraceae</taxon>
        <taxon>Cinnamomum</taxon>
    </lineage>
</organism>
<dbReference type="GO" id="GO:0016491">
    <property type="term" value="F:oxidoreductase activity"/>
    <property type="evidence" value="ECO:0007669"/>
    <property type="project" value="InterPro"/>
</dbReference>
<evidence type="ECO:0000313" key="10">
    <source>
        <dbReference type="Proteomes" id="UP000283530"/>
    </source>
</evidence>
<evidence type="ECO:0000313" key="9">
    <source>
        <dbReference type="EMBL" id="RWR74623.1"/>
    </source>
</evidence>
<proteinExistence type="inferred from homology"/>
<dbReference type="PANTHER" id="PTHR11863">
    <property type="entry name" value="STEROL DESATURASE"/>
    <property type="match status" value="1"/>
</dbReference>
<evidence type="ECO:0000259" key="7">
    <source>
        <dbReference type="Pfam" id="PF04116"/>
    </source>
</evidence>
<feature type="transmembrane region" description="Helical" evidence="6">
    <location>
        <begin position="123"/>
        <end position="146"/>
    </location>
</feature>
<feature type="domain" description="Fatty acid hydroxylase" evidence="7">
    <location>
        <begin position="133"/>
        <end position="231"/>
    </location>
</feature>
<comment type="similarity">
    <text evidence="2">Belongs to the sterol desaturase family.</text>
</comment>
<dbReference type="Pfam" id="PF12076">
    <property type="entry name" value="CER1-like_C"/>
    <property type="match status" value="1"/>
</dbReference>
<feature type="transmembrane region" description="Helical" evidence="6">
    <location>
        <begin position="152"/>
        <end position="171"/>
    </location>
</feature>
<comment type="subcellular location">
    <subcellularLocation>
        <location evidence="1">Membrane</location>
        <topology evidence="1">Multi-pass membrane protein</topology>
    </subcellularLocation>
</comment>
<keyword evidence="3 6" id="KW-0812">Transmembrane</keyword>
<dbReference type="GO" id="GO:0016020">
    <property type="term" value="C:membrane"/>
    <property type="evidence" value="ECO:0007669"/>
    <property type="project" value="UniProtKB-SubCell"/>
</dbReference>
<feature type="domain" description="Very-long-chain aldehyde decarbonylase CER1-like C-terminal" evidence="8">
    <location>
        <begin position="437"/>
        <end position="476"/>
    </location>
</feature>
<evidence type="ECO:0000256" key="6">
    <source>
        <dbReference type="SAM" id="Phobius"/>
    </source>
</evidence>
<dbReference type="Proteomes" id="UP000283530">
    <property type="component" value="Unassembled WGS sequence"/>
</dbReference>
<dbReference type="STRING" id="337451.A0A3S3PX94"/>
<keyword evidence="10" id="KW-1185">Reference proteome</keyword>